<comment type="caution">
    <text evidence="2">The sequence shown here is derived from an EMBL/GenBank/DDBJ whole genome shotgun (WGS) entry which is preliminary data.</text>
</comment>
<accession>A0A8S1VXF3</accession>
<name>A0A8S1VXF3_9CILI</name>
<organism evidence="2 3">
    <name type="scientific">Paramecium pentaurelia</name>
    <dbReference type="NCBI Taxonomy" id="43138"/>
    <lineage>
        <taxon>Eukaryota</taxon>
        <taxon>Sar</taxon>
        <taxon>Alveolata</taxon>
        <taxon>Ciliophora</taxon>
        <taxon>Intramacronucleata</taxon>
        <taxon>Oligohymenophorea</taxon>
        <taxon>Peniculida</taxon>
        <taxon>Parameciidae</taxon>
        <taxon>Paramecium</taxon>
    </lineage>
</organism>
<protein>
    <submittedName>
        <fullName evidence="2">Uncharacterized protein</fullName>
    </submittedName>
</protein>
<evidence type="ECO:0000256" key="1">
    <source>
        <dbReference type="SAM" id="Coils"/>
    </source>
</evidence>
<dbReference type="AlphaFoldDB" id="A0A8S1VXF3"/>
<sequence length="443" mass="53076">MSLNQFKLLSERNRNVHYEKLNNLLRLQGILQFYINESQKQNVNDNNDQYQQWLKLIREELQNIDSKEIKFSFFDLSQTSLSFNKKKMEEAKKLIEFYQKTISKLEIDELQNNLVQYFQNLLHNLYSCYENQINELKKEADEYNQHLRDIMIIKQQIETFTQIENLKQIKQALADHLLQYLENLNYKNWKLKSQFCVSKKSFLTILATAQPEKFKKLKEIIDLDEYLLNIIQNYPKRYRQNADFDTQNLNEIKSIAIQDEDFANKLSKQKGILQFLLYKQSIFEKMIDSQEQDLQVIMKEFGELFIDKAPSLQLIEKLKFAMENLKVDESLKIVNDDKFILSELRLEKEKYQNFISELRKIEDYNKSLKVCDCNKLIIQTESVIKTLEAFKQQDNDITKMLINQELMILKTIIKEQRNLLTSNYEKIIQEKVELGVNEKDQIK</sequence>
<gene>
    <name evidence="2" type="ORF">PPENT_87.1.T0770210</name>
</gene>
<evidence type="ECO:0000313" key="3">
    <source>
        <dbReference type="Proteomes" id="UP000689195"/>
    </source>
</evidence>
<dbReference type="OrthoDB" id="322906at2759"/>
<feature type="coiled-coil region" evidence="1">
    <location>
        <begin position="88"/>
        <end position="153"/>
    </location>
</feature>
<reference evidence="2" key="1">
    <citation type="submission" date="2021-01" db="EMBL/GenBank/DDBJ databases">
        <authorList>
            <consortium name="Genoscope - CEA"/>
            <person name="William W."/>
        </authorList>
    </citation>
    <scope>NUCLEOTIDE SEQUENCE</scope>
</reference>
<proteinExistence type="predicted"/>
<evidence type="ECO:0000313" key="2">
    <source>
        <dbReference type="EMBL" id="CAD8182030.1"/>
    </source>
</evidence>
<dbReference type="EMBL" id="CAJJDO010000077">
    <property type="protein sequence ID" value="CAD8182030.1"/>
    <property type="molecule type" value="Genomic_DNA"/>
</dbReference>
<keyword evidence="1" id="KW-0175">Coiled coil</keyword>
<dbReference type="Proteomes" id="UP000689195">
    <property type="component" value="Unassembled WGS sequence"/>
</dbReference>
<keyword evidence="3" id="KW-1185">Reference proteome</keyword>